<accession>A0ABP6WTG9</accession>
<dbReference type="InterPro" id="IPR050250">
    <property type="entry name" value="Macrolide_Exporter_MacB"/>
</dbReference>
<dbReference type="InterPro" id="IPR025857">
    <property type="entry name" value="MacB_PCD"/>
</dbReference>
<evidence type="ECO:0000256" key="4">
    <source>
        <dbReference type="ARBA" id="ARBA00022989"/>
    </source>
</evidence>
<feature type="domain" description="ABC3 transporter permease C-terminal" evidence="7">
    <location>
        <begin position="668"/>
        <end position="780"/>
    </location>
</feature>
<organism evidence="9 10">
    <name type="scientific">Snuella lapsa</name>
    <dbReference type="NCBI Taxonomy" id="870481"/>
    <lineage>
        <taxon>Bacteria</taxon>
        <taxon>Pseudomonadati</taxon>
        <taxon>Bacteroidota</taxon>
        <taxon>Flavobacteriia</taxon>
        <taxon>Flavobacteriales</taxon>
        <taxon>Flavobacteriaceae</taxon>
        <taxon>Snuella</taxon>
    </lineage>
</organism>
<sequence>MSVAIIASFHIYHFVYKELSVDKFHEKRKDIYRVLETPPSSSYRNVQTPPPLGNYLKDILPEVIDFSRVVNNNAPINFIIDGKKIELDIIYVDASFFELFSFKFIKGSLHAFKENKNSIIISRRKARQLFGEEEAIGKIIESYNVVSSQQMEYTIAGIIEDIPENSTLQSDVLLNLKSHPLVSYTDTHEDKGWRTGFTDLYLYLPNAKDVNGITKKIEDLLFEKAKGNGSGDVDRNNYKYELQRLDTIYFNSFDISNQGKKGSLQFINILVLVGVLTLVLAIFNYVLMNLGLSINRTEEFKMRRYLGGSKLNIYLLLLFESFFNIVVCFILTLLTYPLISGIFRKLLTSNYEFSWYHDKALLSLFLFIILVIGSIIGTLEFILSYKSIFGAGRGKNKKWNSAWFSKKIIVGFQLVLLIGLLSSILLISKQVQYIQTKDLGFDKNVVFISPPGLDDVLLNELRSKSYINSLAIGDMLFNEKFNLEDVKIESSQGELKAMLIRGDTNYLDTYGLQLKLGRNIKSNKKPLFSNRFRVGWTPQKTDDLIEVLVNEEFVKKANLKKPLGMVFKSTNINNAVIVGVIKDVYNTPLHSPIYPMIIGYGFNNFPMQFLQVSFDKNRKDELIAFLSNLYIQNDITYDDSKKDEILYKVDYEDFYDLELQLKRLLEAFTVIVLFISLLGLVAISLFITESKTKEIGIRKVNGATIKEIMLMLNKDFIKWVAIAFVIACPISYYAMRKWLENFAYKTELSWWVFALAGLFTLVIALLTVSWQTYRAATRNPVESLRDE</sequence>
<evidence type="ECO:0000256" key="6">
    <source>
        <dbReference type="SAM" id="Phobius"/>
    </source>
</evidence>
<dbReference type="Proteomes" id="UP001500954">
    <property type="component" value="Unassembled WGS sequence"/>
</dbReference>
<gene>
    <name evidence="9" type="ORF">GCM10022395_03450</name>
</gene>
<feature type="transmembrane region" description="Helical" evidence="6">
    <location>
        <begin position="359"/>
        <end position="383"/>
    </location>
</feature>
<feature type="domain" description="MacB-like periplasmic core" evidence="8">
    <location>
        <begin position="18"/>
        <end position="219"/>
    </location>
</feature>
<evidence type="ECO:0000313" key="10">
    <source>
        <dbReference type="Proteomes" id="UP001500954"/>
    </source>
</evidence>
<proteinExistence type="predicted"/>
<keyword evidence="2" id="KW-1003">Cell membrane</keyword>
<keyword evidence="5 6" id="KW-0472">Membrane</keyword>
<feature type="transmembrane region" description="Helical" evidence="6">
    <location>
        <begin position="750"/>
        <end position="770"/>
    </location>
</feature>
<feature type="transmembrane region" description="Helical" evidence="6">
    <location>
        <begin position="404"/>
        <end position="427"/>
    </location>
</feature>
<evidence type="ECO:0000256" key="2">
    <source>
        <dbReference type="ARBA" id="ARBA00022475"/>
    </source>
</evidence>
<evidence type="ECO:0000256" key="5">
    <source>
        <dbReference type="ARBA" id="ARBA00023136"/>
    </source>
</evidence>
<evidence type="ECO:0000256" key="3">
    <source>
        <dbReference type="ARBA" id="ARBA00022692"/>
    </source>
</evidence>
<feature type="transmembrane region" description="Helical" evidence="6">
    <location>
        <begin position="313"/>
        <end position="339"/>
    </location>
</feature>
<keyword evidence="3 6" id="KW-0812">Transmembrane</keyword>
<dbReference type="EMBL" id="BAABCY010000013">
    <property type="protein sequence ID" value="GAA3555371.1"/>
    <property type="molecule type" value="Genomic_DNA"/>
</dbReference>
<feature type="transmembrane region" description="Helical" evidence="6">
    <location>
        <begin position="266"/>
        <end position="292"/>
    </location>
</feature>
<keyword evidence="10" id="KW-1185">Reference proteome</keyword>
<dbReference type="Pfam" id="PF12704">
    <property type="entry name" value="MacB_PCD"/>
    <property type="match status" value="1"/>
</dbReference>
<name>A0ABP6WTG9_9FLAO</name>
<dbReference type="PANTHER" id="PTHR30572:SF18">
    <property type="entry name" value="ABC-TYPE MACROLIDE FAMILY EXPORT SYSTEM PERMEASE COMPONENT 2"/>
    <property type="match status" value="1"/>
</dbReference>
<feature type="transmembrane region" description="Helical" evidence="6">
    <location>
        <begin position="667"/>
        <end position="688"/>
    </location>
</feature>
<dbReference type="PANTHER" id="PTHR30572">
    <property type="entry name" value="MEMBRANE COMPONENT OF TRANSPORTER-RELATED"/>
    <property type="match status" value="1"/>
</dbReference>
<protein>
    <submittedName>
        <fullName evidence="9">ABC transporter permease</fullName>
    </submittedName>
</protein>
<comment type="subcellular location">
    <subcellularLocation>
        <location evidence="1">Cell membrane</location>
        <topology evidence="1">Multi-pass membrane protein</topology>
    </subcellularLocation>
</comment>
<evidence type="ECO:0000259" key="8">
    <source>
        <dbReference type="Pfam" id="PF12704"/>
    </source>
</evidence>
<dbReference type="InterPro" id="IPR003838">
    <property type="entry name" value="ABC3_permease_C"/>
</dbReference>
<feature type="domain" description="ABC3 transporter permease C-terminal" evidence="7">
    <location>
        <begin position="272"/>
        <end position="379"/>
    </location>
</feature>
<reference evidence="10" key="1">
    <citation type="journal article" date="2019" name="Int. J. Syst. Evol. Microbiol.">
        <title>The Global Catalogue of Microorganisms (GCM) 10K type strain sequencing project: providing services to taxonomists for standard genome sequencing and annotation.</title>
        <authorList>
            <consortium name="The Broad Institute Genomics Platform"/>
            <consortium name="The Broad Institute Genome Sequencing Center for Infectious Disease"/>
            <person name="Wu L."/>
            <person name="Ma J."/>
        </authorList>
    </citation>
    <scope>NUCLEOTIDE SEQUENCE [LARGE SCALE GENOMIC DNA]</scope>
    <source>
        <strain evidence="10">JCM 17111</strain>
    </source>
</reference>
<evidence type="ECO:0000256" key="1">
    <source>
        <dbReference type="ARBA" id="ARBA00004651"/>
    </source>
</evidence>
<evidence type="ECO:0000313" key="9">
    <source>
        <dbReference type="EMBL" id="GAA3555371.1"/>
    </source>
</evidence>
<dbReference type="Pfam" id="PF02687">
    <property type="entry name" value="FtsX"/>
    <property type="match status" value="2"/>
</dbReference>
<feature type="transmembrane region" description="Helical" evidence="6">
    <location>
        <begin position="716"/>
        <end position="735"/>
    </location>
</feature>
<comment type="caution">
    <text evidence="9">The sequence shown here is derived from an EMBL/GenBank/DDBJ whole genome shotgun (WGS) entry which is preliminary data.</text>
</comment>
<keyword evidence="4 6" id="KW-1133">Transmembrane helix</keyword>
<evidence type="ECO:0000259" key="7">
    <source>
        <dbReference type="Pfam" id="PF02687"/>
    </source>
</evidence>